<reference evidence="5 6" key="1">
    <citation type="journal article" date="2024" name="G3 (Bethesda)">
        <title>Genome assembly of Hibiscus sabdariffa L. provides insights into metabolisms of medicinal natural products.</title>
        <authorList>
            <person name="Kim T."/>
        </authorList>
    </citation>
    <scope>NUCLEOTIDE SEQUENCE [LARGE SCALE GENOMIC DNA]</scope>
    <source>
        <strain evidence="5">TK-2024</strain>
        <tissue evidence="5">Old leaves</tissue>
    </source>
</reference>
<accession>A0ABR2T685</accession>
<protein>
    <recommendedName>
        <fullName evidence="4">AIG1-type G domain-containing protein</fullName>
    </recommendedName>
</protein>
<name>A0ABR2T685_9ROSI</name>
<keyword evidence="6" id="KW-1185">Reference proteome</keyword>
<comment type="caution">
    <text evidence="5">The sequence shown here is derived from an EMBL/GenBank/DDBJ whole genome shotgun (WGS) entry which is preliminary data.</text>
</comment>
<organism evidence="5 6">
    <name type="scientific">Hibiscus sabdariffa</name>
    <name type="common">roselle</name>
    <dbReference type="NCBI Taxonomy" id="183260"/>
    <lineage>
        <taxon>Eukaryota</taxon>
        <taxon>Viridiplantae</taxon>
        <taxon>Streptophyta</taxon>
        <taxon>Embryophyta</taxon>
        <taxon>Tracheophyta</taxon>
        <taxon>Spermatophyta</taxon>
        <taxon>Magnoliopsida</taxon>
        <taxon>eudicotyledons</taxon>
        <taxon>Gunneridae</taxon>
        <taxon>Pentapetalae</taxon>
        <taxon>rosids</taxon>
        <taxon>malvids</taxon>
        <taxon>Malvales</taxon>
        <taxon>Malvaceae</taxon>
        <taxon>Malvoideae</taxon>
        <taxon>Hibiscus</taxon>
    </lineage>
</organism>
<feature type="region of interest" description="Disordered" evidence="3">
    <location>
        <begin position="330"/>
        <end position="357"/>
    </location>
</feature>
<dbReference type="PANTHER" id="PTHR10903">
    <property type="entry name" value="GTPASE, IMAP FAMILY MEMBER-RELATED"/>
    <property type="match status" value="1"/>
</dbReference>
<dbReference type="PROSITE" id="PS51720">
    <property type="entry name" value="G_AIG1"/>
    <property type="match status" value="1"/>
</dbReference>
<dbReference type="Pfam" id="PF04548">
    <property type="entry name" value="AIG1"/>
    <property type="match status" value="1"/>
</dbReference>
<evidence type="ECO:0000256" key="1">
    <source>
        <dbReference type="ARBA" id="ARBA00022741"/>
    </source>
</evidence>
<dbReference type="CDD" id="cd01852">
    <property type="entry name" value="AIG1"/>
    <property type="match status" value="1"/>
</dbReference>
<dbReference type="Proteomes" id="UP001396334">
    <property type="component" value="Unassembled WGS sequence"/>
</dbReference>
<feature type="compositionally biased region" description="Basic and acidic residues" evidence="3">
    <location>
        <begin position="330"/>
        <end position="343"/>
    </location>
</feature>
<evidence type="ECO:0000313" key="6">
    <source>
        <dbReference type="Proteomes" id="UP001396334"/>
    </source>
</evidence>
<dbReference type="EMBL" id="JBBPBN010000008">
    <property type="protein sequence ID" value="KAK9033013.1"/>
    <property type="molecule type" value="Genomic_DNA"/>
</dbReference>
<keyword evidence="2" id="KW-0342">GTP-binding</keyword>
<sequence length="370" mass="41913">MGGSGEVARTLVLVGRTGNGKSATGNSILGIESFKSRASFSGVTLTCELQRAVLEDGQILNVIDTPGLFDSSVPSEFIVKEIASCIDLAKDGIHAVLVVFSATTRFSEEEVAALHKLWSLFGRKIADYVIVVFTGGDRFNVKETFEDYLFADCPPQLKDFLSLCGNRFVLFDNVTKDETKRVDQVVELFTLVDKVIEQNGGQPYTDELFVELKSCSTIRDQQQEDASQKGYSNAQMLELKEQMERSHDEQLRRITETLESKLQETTTWLEQHLAEERAARAKAEEELELALRRSKDEMLNLKDNLERELVLVQKKSDEEIQKQKEKLKMQAQIDKKKSDDKIHKLSKSLQNAQSETHELRRKIDEKCTIL</sequence>
<proteinExistence type="predicted"/>
<evidence type="ECO:0000256" key="3">
    <source>
        <dbReference type="SAM" id="MobiDB-lite"/>
    </source>
</evidence>
<keyword evidence="1" id="KW-0547">Nucleotide-binding</keyword>
<dbReference type="InterPro" id="IPR006703">
    <property type="entry name" value="G_AIG1"/>
</dbReference>
<gene>
    <name evidence="5" type="ORF">V6N11_018053</name>
</gene>
<dbReference type="SUPFAM" id="SSF52540">
    <property type="entry name" value="P-loop containing nucleoside triphosphate hydrolases"/>
    <property type="match status" value="1"/>
</dbReference>
<dbReference type="PANTHER" id="PTHR10903:SF184">
    <property type="entry name" value="GTP-BINDING PROTEIN A"/>
    <property type="match status" value="1"/>
</dbReference>
<evidence type="ECO:0000259" key="4">
    <source>
        <dbReference type="PROSITE" id="PS51720"/>
    </source>
</evidence>
<feature type="domain" description="AIG1-type G" evidence="4">
    <location>
        <begin position="6"/>
        <end position="213"/>
    </location>
</feature>
<dbReference type="InterPro" id="IPR045058">
    <property type="entry name" value="GIMA/IAN/Toc"/>
</dbReference>
<evidence type="ECO:0000313" key="5">
    <source>
        <dbReference type="EMBL" id="KAK9033013.1"/>
    </source>
</evidence>
<dbReference type="InterPro" id="IPR027417">
    <property type="entry name" value="P-loop_NTPase"/>
</dbReference>
<dbReference type="Gene3D" id="3.40.50.300">
    <property type="entry name" value="P-loop containing nucleotide triphosphate hydrolases"/>
    <property type="match status" value="1"/>
</dbReference>
<evidence type="ECO:0000256" key="2">
    <source>
        <dbReference type="ARBA" id="ARBA00023134"/>
    </source>
</evidence>